<name>A0A654LYT6_9ARCH</name>
<dbReference type="AlphaFoldDB" id="A0A654LYT6"/>
<accession>A0A654LYT6</accession>
<dbReference type="Proteomes" id="UP000058925">
    <property type="component" value="Chromosome"/>
</dbReference>
<keyword evidence="1" id="KW-0533">Nickel</keyword>
<dbReference type="Gene3D" id="3.30.70.1380">
    <property type="entry name" value="Transcriptional regulatory protein pf0864 domain like"/>
    <property type="match status" value="1"/>
</dbReference>
<dbReference type="KEGG" id="taa:NMY3_01944"/>
<dbReference type="EMBL" id="CP012850">
    <property type="protein sequence ID" value="ALI36147.1"/>
    <property type="molecule type" value="Genomic_DNA"/>
</dbReference>
<proteinExistence type="predicted"/>
<dbReference type="InterPro" id="IPR006594">
    <property type="entry name" value="LisH"/>
</dbReference>
<dbReference type="PANTHER" id="PTHR36566">
    <property type="entry name" value="NICKEL INSERTION PROTEIN-RELATED"/>
    <property type="match status" value="1"/>
</dbReference>
<evidence type="ECO:0000313" key="2">
    <source>
        <dbReference type="EMBL" id="ALI36147.1"/>
    </source>
</evidence>
<dbReference type="GeneID" id="60421933"/>
<dbReference type="PANTHER" id="PTHR36566:SF1">
    <property type="entry name" value="PYRIDINIUM-3,5-BISTHIOCARBOXYLIC ACID MONONUCLEOTIDE NICKEL INSERTION PROTEIN"/>
    <property type="match status" value="1"/>
</dbReference>
<gene>
    <name evidence="2" type="ORF">NMY3_01944</name>
</gene>
<reference evidence="3" key="1">
    <citation type="submission" date="2015-10" db="EMBL/GenBank/DDBJ databases">
        <title>Niche specialization of a soil ammonia-oxidizing archaeon, Candidatus Nitrosocosmicus oleophilus.</title>
        <authorList>
            <person name="Jung M.-Y."/>
            <person name="Rhee S.-K."/>
        </authorList>
    </citation>
    <scope>NUCLEOTIDE SEQUENCE [LARGE SCALE GENOMIC DNA]</scope>
    <source>
        <strain evidence="3">MY3</strain>
    </source>
</reference>
<evidence type="ECO:0000256" key="1">
    <source>
        <dbReference type="ARBA" id="ARBA00022596"/>
    </source>
</evidence>
<sequence>MRKIVVIDSQVAGISGDMFLSALVDCGADKNRIINNIKMIEKLFSNTRIKKVEFINSESNGIRATKFHFEIEENSLERNASEMLRILANCCNVTNLSDTAKKFAMETIKTIIRIESRIHNKEVGDLHLHESSSIDTAADIIGSATALDDLDLFFNTTFYSTKVAVGGGITQFSHGTIPNPTNAVLEIFKLLEIPITGGPIHSEITTPTGAAILAGLNPRIISTYPEFIPHKIGYGTGFKKFEGIPNILRISIGKSNIHNSIQSDTVSVLETNIDDMTGEMIGDLVEKISKQDVGVKDVTLVSGITKKNRPVHILKVICSEDIEKRIIELIFNETGTLGIRKTINERYKLERFSIMLPIIIENHEYVISVKISKDQQGRIVNVKPEFENIREIANKLGLPFKKTMETVNNLIFQRNLYDI</sequence>
<keyword evidence="3" id="KW-1185">Reference proteome</keyword>
<evidence type="ECO:0008006" key="4">
    <source>
        <dbReference type="Google" id="ProtNLM"/>
    </source>
</evidence>
<dbReference type="RefSeq" id="WP_196815470.1">
    <property type="nucleotide sequence ID" value="NZ_CP012850.1"/>
</dbReference>
<dbReference type="NCBIfam" id="TIGR00299">
    <property type="entry name" value="nickel pincer cofactor biosynthesis protein LarC"/>
    <property type="match status" value="1"/>
</dbReference>
<dbReference type="Pfam" id="PF01969">
    <property type="entry name" value="Ni_insertion"/>
    <property type="match status" value="1"/>
</dbReference>
<dbReference type="OrthoDB" id="10691at2157"/>
<protein>
    <recommendedName>
        <fullName evidence="4">Nickel insertion protein</fullName>
    </recommendedName>
</protein>
<dbReference type="Gene3D" id="3.10.20.300">
    <property type="entry name" value="mk0293 like domain"/>
    <property type="match status" value="1"/>
</dbReference>
<dbReference type="PROSITE" id="PS50896">
    <property type="entry name" value="LISH"/>
    <property type="match status" value="1"/>
</dbReference>
<organism evidence="2 3">
    <name type="scientific">Candidatus Nitrosocosmicus oleophilus</name>
    <dbReference type="NCBI Taxonomy" id="1353260"/>
    <lineage>
        <taxon>Archaea</taxon>
        <taxon>Nitrososphaerota</taxon>
        <taxon>Nitrososphaeria</taxon>
        <taxon>Nitrososphaerales</taxon>
        <taxon>Nitrososphaeraceae</taxon>
        <taxon>Candidatus Nitrosocosmicus</taxon>
    </lineage>
</organism>
<dbReference type="InterPro" id="IPR002822">
    <property type="entry name" value="Ni_insertion"/>
</dbReference>
<evidence type="ECO:0000313" key="3">
    <source>
        <dbReference type="Proteomes" id="UP000058925"/>
    </source>
</evidence>